<dbReference type="PANTHER" id="PTHR36435">
    <property type="entry name" value="SLR1288 PROTEIN"/>
    <property type="match status" value="1"/>
</dbReference>
<keyword evidence="1" id="KW-1133">Transmembrane helix</keyword>
<dbReference type="EMBL" id="LQYT01000140">
    <property type="protein sequence ID" value="KYD08364.1"/>
    <property type="molecule type" value="Genomic_DNA"/>
</dbReference>
<dbReference type="STRING" id="301148.B4135_4075"/>
<dbReference type="Proteomes" id="UP000075683">
    <property type="component" value="Unassembled WGS sequence"/>
</dbReference>
<feature type="domain" description="CAAX prenyl protease 2/Lysostaphin resistance protein A-like" evidence="2">
    <location>
        <begin position="152"/>
        <end position="238"/>
    </location>
</feature>
<feature type="transmembrane region" description="Helical" evidence="1">
    <location>
        <begin position="225"/>
        <end position="244"/>
    </location>
</feature>
<feature type="transmembrane region" description="Helical" evidence="1">
    <location>
        <begin position="151"/>
        <end position="170"/>
    </location>
</feature>
<protein>
    <recommendedName>
        <fullName evidence="2">CAAX prenyl protease 2/Lysostaphin resistance protein A-like domain-containing protein</fullName>
    </recommendedName>
</protein>
<keyword evidence="1" id="KW-0812">Transmembrane</keyword>
<gene>
    <name evidence="3" type="ORF">B4135_4075</name>
</gene>
<evidence type="ECO:0000259" key="2">
    <source>
        <dbReference type="Pfam" id="PF02517"/>
    </source>
</evidence>
<keyword evidence="1" id="KW-0472">Membrane</keyword>
<evidence type="ECO:0000256" key="1">
    <source>
        <dbReference type="SAM" id="Phobius"/>
    </source>
</evidence>
<feature type="transmembrane region" description="Helical" evidence="1">
    <location>
        <begin position="71"/>
        <end position="90"/>
    </location>
</feature>
<dbReference type="InterPro" id="IPR052710">
    <property type="entry name" value="CAAX_protease"/>
</dbReference>
<feature type="transmembrane region" description="Helical" evidence="1">
    <location>
        <begin position="205"/>
        <end position="220"/>
    </location>
</feature>
<evidence type="ECO:0000313" key="4">
    <source>
        <dbReference type="Proteomes" id="UP000075683"/>
    </source>
</evidence>
<dbReference type="PANTHER" id="PTHR36435:SF6">
    <property type="entry name" value="ABORTIVE INFECTION PROTEIN"/>
    <property type="match status" value="1"/>
</dbReference>
<feature type="transmembrane region" description="Helical" evidence="1">
    <location>
        <begin position="102"/>
        <end position="125"/>
    </location>
</feature>
<feature type="transmembrane region" description="Helical" evidence="1">
    <location>
        <begin position="33"/>
        <end position="56"/>
    </location>
</feature>
<dbReference type="Pfam" id="PF02517">
    <property type="entry name" value="Rce1-like"/>
    <property type="match status" value="1"/>
</dbReference>
<dbReference type="GO" id="GO:0080120">
    <property type="term" value="P:CAAX-box protein maturation"/>
    <property type="evidence" value="ECO:0007669"/>
    <property type="project" value="UniProtKB-ARBA"/>
</dbReference>
<accession>A0A150L7V2</accession>
<dbReference type="AlphaFoldDB" id="A0A150L7V2"/>
<evidence type="ECO:0000313" key="3">
    <source>
        <dbReference type="EMBL" id="KYD08364.1"/>
    </source>
</evidence>
<name>A0A150L7V2_9BACI</name>
<feature type="transmembrane region" description="Helical" evidence="1">
    <location>
        <begin position="182"/>
        <end position="199"/>
    </location>
</feature>
<sequence length="252" mass="28348">MPARRKTAIASPNNGGKNFRKQRESLVKREYKIVLLTYLIMQLSSPVGVPFTYYLLNGLGFSGKDLESRSLSLWLLFSFSAALIVTLYCLRREMRFRSQKAASFPVSAFWASAGVFLALFGQLAAARIEMLFGVEPGSENTREIIGMIEKAPAIFLVAAVFGPILEEVVFRKIIFGTCMQRLGFFPSALISSLFFSAAHMEFEHLLLYTAIGFAFCYVYRKTNRILVPIFSHVSMNVIAILSQLDPKIFSMF</sequence>
<organism evidence="3 4">
    <name type="scientific">Caldibacillus debilis</name>
    <dbReference type="NCBI Taxonomy" id="301148"/>
    <lineage>
        <taxon>Bacteria</taxon>
        <taxon>Bacillati</taxon>
        <taxon>Bacillota</taxon>
        <taxon>Bacilli</taxon>
        <taxon>Bacillales</taxon>
        <taxon>Bacillaceae</taxon>
        <taxon>Caldibacillus</taxon>
    </lineage>
</organism>
<reference evidence="3 4" key="1">
    <citation type="submission" date="2016-01" db="EMBL/GenBank/DDBJ databases">
        <title>Draft Genome Sequences of Seven Thermophilic Sporeformers Isolated from Foods.</title>
        <authorList>
            <person name="Berendsen E.M."/>
            <person name="Wells-Bennik M.H."/>
            <person name="Krawcyk A.O."/>
            <person name="De Jong A."/>
            <person name="Holsappel S."/>
            <person name="Eijlander R.T."/>
            <person name="Kuipers O.P."/>
        </authorList>
    </citation>
    <scope>NUCLEOTIDE SEQUENCE [LARGE SCALE GENOMIC DNA]</scope>
    <source>
        <strain evidence="3 4">B4135</strain>
    </source>
</reference>
<proteinExistence type="predicted"/>
<dbReference type="InterPro" id="IPR003675">
    <property type="entry name" value="Rce1/LyrA-like_dom"/>
</dbReference>
<dbReference type="GO" id="GO:0004175">
    <property type="term" value="F:endopeptidase activity"/>
    <property type="evidence" value="ECO:0007669"/>
    <property type="project" value="UniProtKB-ARBA"/>
</dbReference>
<comment type="caution">
    <text evidence="3">The sequence shown here is derived from an EMBL/GenBank/DDBJ whole genome shotgun (WGS) entry which is preliminary data.</text>
</comment>